<evidence type="ECO:0000256" key="1">
    <source>
        <dbReference type="SAM" id="SignalP"/>
    </source>
</evidence>
<evidence type="ECO:0000313" key="3">
    <source>
        <dbReference type="Proteomes" id="UP000325606"/>
    </source>
</evidence>
<feature type="chain" id="PRO_5023869285" evidence="1">
    <location>
        <begin position="29"/>
        <end position="154"/>
    </location>
</feature>
<proteinExistence type="predicted"/>
<reference evidence="2 3" key="1">
    <citation type="submission" date="2019-09" db="EMBL/GenBank/DDBJ databases">
        <title>Nitrincola iocasae sp. nov., a bacterium isolated from the sediment collected at a cold seep field in South China Sea.</title>
        <authorList>
            <person name="Zhang H."/>
            <person name="Wang H."/>
            <person name="Li C."/>
        </authorList>
    </citation>
    <scope>NUCLEOTIDE SEQUENCE [LARGE SCALE GENOMIC DNA]</scope>
    <source>
        <strain evidence="2 3">KXZD1103</strain>
    </source>
</reference>
<dbReference type="KEGG" id="nik:F5I99_18560"/>
<evidence type="ECO:0000313" key="2">
    <source>
        <dbReference type="EMBL" id="QEW08331.1"/>
    </source>
</evidence>
<accession>A0A5J6LJZ7</accession>
<sequence>MMKTKFAIITTALLSTLLLILISSNSAAEPAMQVYKSETCGCCHAWIEHIEAAGITVESTNLSNINSKKMELGVPPQLASCHTAVIDGYVIEGHVPASDILRLLREKPAVTGLTVPGMPHGSPGMETGREDPYQVLAFDAEDTNLQIWSEYNQP</sequence>
<organism evidence="2 3">
    <name type="scientific">Nitrincola iocasae</name>
    <dbReference type="NCBI Taxonomy" id="2614693"/>
    <lineage>
        <taxon>Bacteria</taxon>
        <taxon>Pseudomonadati</taxon>
        <taxon>Pseudomonadota</taxon>
        <taxon>Gammaproteobacteria</taxon>
        <taxon>Oceanospirillales</taxon>
        <taxon>Oceanospirillaceae</taxon>
        <taxon>Nitrincola</taxon>
    </lineage>
</organism>
<feature type="signal peptide" evidence="1">
    <location>
        <begin position="1"/>
        <end position="28"/>
    </location>
</feature>
<dbReference type="SUPFAM" id="SSF52833">
    <property type="entry name" value="Thioredoxin-like"/>
    <property type="match status" value="1"/>
</dbReference>
<keyword evidence="3" id="KW-1185">Reference proteome</keyword>
<gene>
    <name evidence="2" type="ORF">F5I99_18560</name>
</gene>
<dbReference type="Pfam" id="PF04214">
    <property type="entry name" value="DUF411"/>
    <property type="match status" value="1"/>
</dbReference>
<dbReference type="InterPro" id="IPR007332">
    <property type="entry name" value="DUF411"/>
</dbReference>
<dbReference type="AlphaFoldDB" id="A0A5J6LJZ7"/>
<dbReference type="InterPro" id="IPR036249">
    <property type="entry name" value="Thioredoxin-like_sf"/>
</dbReference>
<dbReference type="Proteomes" id="UP000325606">
    <property type="component" value="Chromosome"/>
</dbReference>
<keyword evidence="1" id="KW-0732">Signal</keyword>
<dbReference type="EMBL" id="CP044222">
    <property type="protein sequence ID" value="QEW08331.1"/>
    <property type="molecule type" value="Genomic_DNA"/>
</dbReference>
<name>A0A5J6LJZ7_9GAMM</name>
<protein>
    <submittedName>
        <fullName evidence="2">DUF411 domain-containing protein</fullName>
    </submittedName>
</protein>